<dbReference type="AlphaFoldDB" id="A0A7W9FJP5"/>
<organism evidence="9 10">
    <name type="scientific">Prosthecomicrobium pneumaticum</name>
    <dbReference type="NCBI Taxonomy" id="81895"/>
    <lineage>
        <taxon>Bacteria</taxon>
        <taxon>Pseudomonadati</taxon>
        <taxon>Pseudomonadota</taxon>
        <taxon>Alphaproteobacteria</taxon>
        <taxon>Hyphomicrobiales</taxon>
        <taxon>Kaistiaceae</taxon>
        <taxon>Prosthecomicrobium</taxon>
    </lineage>
</organism>
<comment type="catalytic activity">
    <reaction evidence="1">
        <text>ATP-independent breakage of single-stranded DNA, followed by passage and rejoining.</text>
        <dbReference type="EC" id="5.6.2.1"/>
    </reaction>
</comment>
<evidence type="ECO:0000256" key="3">
    <source>
        <dbReference type="ARBA" id="ARBA00012891"/>
    </source>
</evidence>
<dbReference type="PROSITE" id="PS52038">
    <property type="entry name" value="TOPO_IB_2"/>
    <property type="match status" value="1"/>
</dbReference>
<reference evidence="9 10" key="1">
    <citation type="submission" date="2020-08" db="EMBL/GenBank/DDBJ databases">
        <title>Genomic Encyclopedia of Type Strains, Phase IV (KMG-IV): sequencing the most valuable type-strain genomes for metagenomic binning, comparative biology and taxonomic classification.</title>
        <authorList>
            <person name="Goeker M."/>
        </authorList>
    </citation>
    <scope>NUCLEOTIDE SEQUENCE [LARGE SCALE GENOMIC DNA]</scope>
    <source>
        <strain evidence="9 10">DSM 16268</strain>
    </source>
</reference>
<dbReference type="InterPro" id="IPR011010">
    <property type="entry name" value="DNA_brk_join_enz"/>
</dbReference>
<dbReference type="RefSeq" id="WP_183852899.1">
    <property type="nucleotide sequence ID" value="NZ_JACHOO010000002.1"/>
</dbReference>
<evidence type="ECO:0000256" key="6">
    <source>
        <dbReference type="ARBA" id="ARBA00023235"/>
    </source>
</evidence>
<dbReference type="InterPro" id="IPR049331">
    <property type="entry name" value="Top1B_N_bact"/>
</dbReference>
<evidence type="ECO:0000256" key="1">
    <source>
        <dbReference type="ARBA" id="ARBA00000213"/>
    </source>
</evidence>
<dbReference type="Gene3D" id="3.90.15.10">
    <property type="entry name" value="Topoisomerase I, Chain A, domain 3"/>
    <property type="match status" value="1"/>
</dbReference>
<keyword evidence="4" id="KW-0799">Topoisomerase</keyword>
<dbReference type="PRINTS" id="PR00416">
    <property type="entry name" value="EUTPISMRASEI"/>
</dbReference>
<dbReference type="EC" id="5.6.2.1" evidence="3"/>
<dbReference type="Gene3D" id="1.10.132.120">
    <property type="match status" value="1"/>
</dbReference>
<feature type="domain" description="DNA topoisomerase IB N-terminal" evidence="8">
    <location>
        <begin position="35"/>
        <end position="83"/>
    </location>
</feature>
<evidence type="ECO:0000313" key="9">
    <source>
        <dbReference type="EMBL" id="MBB5751796.1"/>
    </source>
</evidence>
<keyword evidence="10" id="KW-1185">Reference proteome</keyword>
<dbReference type="Pfam" id="PF21338">
    <property type="entry name" value="Top1B_N_bact"/>
    <property type="match status" value="1"/>
</dbReference>
<evidence type="ECO:0000256" key="5">
    <source>
        <dbReference type="ARBA" id="ARBA00023125"/>
    </source>
</evidence>
<name>A0A7W9FJP5_9HYPH</name>
<dbReference type="GO" id="GO:0003917">
    <property type="term" value="F:DNA topoisomerase type I (single strand cut, ATP-independent) activity"/>
    <property type="evidence" value="ECO:0007669"/>
    <property type="project" value="UniProtKB-EC"/>
</dbReference>
<dbReference type="InterPro" id="IPR001631">
    <property type="entry name" value="TopoI"/>
</dbReference>
<dbReference type="GO" id="GO:0006265">
    <property type="term" value="P:DNA topological change"/>
    <property type="evidence" value="ECO:0007669"/>
    <property type="project" value="InterPro"/>
</dbReference>
<dbReference type="Gene3D" id="3.30.66.10">
    <property type="entry name" value="DNA topoisomerase I domain"/>
    <property type="match status" value="1"/>
</dbReference>
<evidence type="ECO:0000313" key="10">
    <source>
        <dbReference type="Proteomes" id="UP000523821"/>
    </source>
</evidence>
<sequence>MRADHPVPAGGGALPAVAYVSDALPGIRRRRVGRGFAYYDAEGRLIRDAAEIRRIRALAIPPAWTEVWICPSADGHIQATGRDARGRKQYRYHARFRESRDSNKYAHILDFAAALPALRARVKTAMSARGLGRDKVIATVVHLLDTTLVRVGNRDYARANKSFGLTTLRSRHVAVEGSTLRFDFKGKSGKIWRLKLWDRRVANIVRACQDLPGQDLFRYLDEEGAPHSVTSGDVNAWLREATGAEITAKDFRTWAGTVLACMAFAELSAEAEHKPTRKNLARAIAAVAAKLGNTPAICRKCYVHPEVMEAYLGGTPPFTLEAIAAAVDGDLPPEEAAALAFLKKRLRRTATSRRAAA</sequence>
<evidence type="ECO:0000256" key="2">
    <source>
        <dbReference type="ARBA" id="ARBA00006645"/>
    </source>
</evidence>
<evidence type="ECO:0000259" key="8">
    <source>
        <dbReference type="Pfam" id="PF21338"/>
    </source>
</evidence>
<dbReference type="SUPFAM" id="SSF56349">
    <property type="entry name" value="DNA breaking-rejoining enzymes"/>
    <property type="match status" value="1"/>
</dbReference>
<dbReference type="GO" id="GO:0003677">
    <property type="term" value="F:DNA binding"/>
    <property type="evidence" value="ECO:0007669"/>
    <property type="project" value="UniProtKB-KW"/>
</dbReference>
<feature type="domain" description="DNA topoisomerase I catalytic core eukaryotic-type" evidence="7">
    <location>
        <begin position="95"/>
        <end position="311"/>
    </location>
</feature>
<comment type="caution">
    <text evidence="9">The sequence shown here is derived from an EMBL/GenBank/DDBJ whole genome shotgun (WGS) entry which is preliminary data.</text>
</comment>
<dbReference type="InterPro" id="IPR014711">
    <property type="entry name" value="TopoI_cat_a-hlx-sub_euk"/>
</dbReference>
<dbReference type="Pfam" id="PF01028">
    <property type="entry name" value="Topoisom_I"/>
    <property type="match status" value="1"/>
</dbReference>
<dbReference type="EMBL" id="JACHOO010000002">
    <property type="protein sequence ID" value="MBB5751796.1"/>
    <property type="molecule type" value="Genomic_DNA"/>
</dbReference>
<proteinExistence type="inferred from homology"/>
<dbReference type="InterPro" id="IPR013500">
    <property type="entry name" value="TopoI_cat_euk"/>
</dbReference>
<comment type="similarity">
    <text evidence="2">Belongs to the type IB topoisomerase family.</text>
</comment>
<dbReference type="SUPFAM" id="SSF55869">
    <property type="entry name" value="DNA topoisomerase I domain"/>
    <property type="match status" value="1"/>
</dbReference>
<protein>
    <recommendedName>
        <fullName evidence="3">DNA topoisomerase</fullName>
        <ecNumber evidence="3">5.6.2.1</ecNumber>
    </recommendedName>
</protein>
<evidence type="ECO:0000259" key="7">
    <source>
        <dbReference type="Pfam" id="PF01028"/>
    </source>
</evidence>
<keyword evidence="5" id="KW-0238">DNA-binding</keyword>
<evidence type="ECO:0000256" key="4">
    <source>
        <dbReference type="ARBA" id="ARBA00023029"/>
    </source>
</evidence>
<dbReference type="Proteomes" id="UP000523821">
    <property type="component" value="Unassembled WGS sequence"/>
</dbReference>
<dbReference type="InterPro" id="IPR035447">
    <property type="entry name" value="DNA_topo_I_N_sf"/>
</dbReference>
<keyword evidence="6 9" id="KW-0413">Isomerase</keyword>
<accession>A0A7W9FJP5</accession>
<gene>
    <name evidence="9" type="ORF">GGQ63_000848</name>
</gene>